<protein>
    <submittedName>
        <fullName evidence="2">Uncharacterized protein</fullName>
    </submittedName>
</protein>
<comment type="caution">
    <text evidence="2">The sequence shown here is derived from an EMBL/GenBank/DDBJ whole genome shotgun (WGS) entry which is preliminary data.</text>
</comment>
<evidence type="ECO:0000256" key="1">
    <source>
        <dbReference type="SAM" id="Phobius"/>
    </source>
</evidence>
<keyword evidence="1" id="KW-0812">Transmembrane</keyword>
<name>A0A9D4DHW1_DREPO</name>
<accession>A0A9D4DHW1</accession>
<dbReference type="Proteomes" id="UP000828390">
    <property type="component" value="Unassembled WGS sequence"/>
</dbReference>
<sequence>MCWCISLLALACAWDKKLHSTIQKLWMDISGYLLLGTYYVLVYYSISTSLCLGQGATFYKTETIDEHQWLPTSWYILCAGVFLYSH</sequence>
<dbReference type="EMBL" id="JAIWYP010000010">
    <property type="protein sequence ID" value="KAH3749218.1"/>
    <property type="molecule type" value="Genomic_DNA"/>
</dbReference>
<reference evidence="2" key="2">
    <citation type="submission" date="2020-11" db="EMBL/GenBank/DDBJ databases">
        <authorList>
            <person name="McCartney M.A."/>
            <person name="Auch B."/>
            <person name="Kono T."/>
            <person name="Mallez S."/>
            <person name="Becker A."/>
            <person name="Gohl D.M."/>
            <person name="Silverstein K.A.T."/>
            <person name="Koren S."/>
            <person name="Bechman K.B."/>
            <person name="Herman A."/>
            <person name="Abrahante J.E."/>
            <person name="Garbe J."/>
        </authorList>
    </citation>
    <scope>NUCLEOTIDE SEQUENCE</scope>
    <source>
        <strain evidence="2">Duluth1</strain>
        <tissue evidence="2">Whole animal</tissue>
    </source>
</reference>
<feature type="transmembrane region" description="Helical" evidence="1">
    <location>
        <begin position="29"/>
        <end position="46"/>
    </location>
</feature>
<keyword evidence="3" id="KW-1185">Reference proteome</keyword>
<proteinExistence type="predicted"/>
<organism evidence="2 3">
    <name type="scientific">Dreissena polymorpha</name>
    <name type="common">Zebra mussel</name>
    <name type="synonym">Mytilus polymorpha</name>
    <dbReference type="NCBI Taxonomy" id="45954"/>
    <lineage>
        <taxon>Eukaryota</taxon>
        <taxon>Metazoa</taxon>
        <taxon>Spiralia</taxon>
        <taxon>Lophotrochozoa</taxon>
        <taxon>Mollusca</taxon>
        <taxon>Bivalvia</taxon>
        <taxon>Autobranchia</taxon>
        <taxon>Heteroconchia</taxon>
        <taxon>Euheterodonta</taxon>
        <taxon>Imparidentia</taxon>
        <taxon>Neoheterodontei</taxon>
        <taxon>Myida</taxon>
        <taxon>Dreissenoidea</taxon>
        <taxon>Dreissenidae</taxon>
        <taxon>Dreissena</taxon>
    </lineage>
</organism>
<evidence type="ECO:0000313" key="3">
    <source>
        <dbReference type="Proteomes" id="UP000828390"/>
    </source>
</evidence>
<keyword evidence="1" id="KW-0472">Membrane</keyword>
<evidence type="ECO:0000313" key="2">
    <source>
        <dbReference type="EMBL" id="KAH3749218.1"/>
    </source>
</evidence>
<keyword evidence="1" id="KW-1133">Transmembrane helix</keyword>
<gene>
    <name evidence="2" type="ORF">DPMN_183711</name>
</gene>
<dbReference type="AlphaFoldDB" id="A0A9D4DHW1"/>
<reference evidence="2" key="1">
    <citation type="journal article" date="2019" name="bioRxiv">
        <title>The Genome of the Zebra Mussel, Dreissena polymorpha: A Resource for Invasive Species Research.</title>
        <authorList>
            <person name="McCartney M.A."/>
            <person name="Auch B."/>
            <person name="Kono T."/>
            <person name="Mallez S."/>
            <person name="Zhang Y."/>
            <person name="Obille A."/>
            <person name="Becker A."/>
            <person name="Abrahante J.E."/>
            <person name="Garbe J."/>
            <person name="Badalamenti J.P."/>
            <person name="Herman A."/>
            <person name="Mangelson H."/>
            <person name="Liachko I."/>
            <person name="Sullivan S."/>
            <person name="Sone E.D."/>
            <person name="Koren S."/>
            <person name="Silverstein K.A.T."/>
            <person name="Beckman K.B."/>
            <person name="Gohl D.M."/>
        </authorList>
    </citation>
    <scope>NUCLEOTIDE SEQUENCE</scope>
    <source>
        <strain evidence="2">Duluth1</strain>
        <tissue evidence="2">Whole animal</tissue>
    </source>
</reference>